<feature type="domain" description="EamA" evidence="2">
    <location>
        <begin position="144"/>
        <end position="280"/>
    </location>
</feature>
<dbReference type="Pfam" id="PF00892">
    <property type="entry name" value="EamA"/>
    <property type="match status" value="1"/>
</dbReference>
<evidence type="ECO:0000259" key="2">
    <source>
        <dbReference type="Pfam" id="PF00892"/>
    </source>
</evidence>
<evidence type="ECO:0000256" key="1">
    <source>
        <dbReference type="SAM" id="Phobius"/>
    </source>
</evidence>
<dbReference type="PANTHER" id="PTHR22911">
    <property type="entry name" value="ACYL-MALONYL CONDENSING ENZYME-RELATED"/>
    <property type="match status" value="1"/>
</dbReference>
<dbReference type="Proteomes" id="UP001499852">
    <property type="component" value="Unassembled WGS sequence"/>
</dbReference>
<feature type="transmembrane region" description="Helical" evidence="1">
    <location>
        <begin position="119"/>
        <end position="136"/>
    </location>
</feature>
<dbReference type="InterPro" id="IPR037185">
    <property type="entry name" value="EmrE-like"/>
</dbReference>
<sequence length="300" mass="33289">MPRVRDYLLLHLVILAWGFTAILGKLITLPPIEVVLWRTAIASAGFALLARWLRQNLRISRTDLWKMVGVGAILGLHWILFFLSARLATASVSLAALPTAMLWCSLIEPYADGTRRWRPLELLVGTIIVGAVWMIYEVELRYWLGFTVGIVSALLAALFAVMNKQLVARSHYAVMGYYQMLGALAITALAWLVATPGQLTLPGAWDGLWIFILATVCTVGAYAGYMAVLRRMSVFTVNVVYNLEPVYGIILAVLIFGSQEHMSGGFYIGASVIMGSVLIVPWLSRWVERKPAVKEHPFIP</sequence>
<reference evidence="4" key="1">
    <citation type="journal article" date="2019" name="Int. J. Syst. Evol. Microbiol.">
        <title>The Global Catalogue of Microorganisms (GCM) 10K type strain sequencing project: providing services to taxonomists for standard genome sequencing and annotation.</title>
        <authorList>
            <consortium name="The Broad Institute Genomics Platform"/>
            <consortium name="The Broad Institute Genome Sequencing Center for Infectious Disease"/>
            <person name="Wu L."/>
            <person name="Ma J."/>
        </authorList>
    </citation>
    <scope>NUCLEOTIDE SEQUENCE [LARGE SCALE GENOMIC DNA]</scope>
    <source>
        <strain evidence="4">JCM 18053</strain>
    </source>
</reference>
<feature type="transmembrane region" description="Helical" evidence="1">
    <location>
        <begin position="239"/>
        <end position="258"/>
    </location>
</feature>
<accession>A0ABP9P359</accession>
<feature type="transmembrane region" description="Helical" evidence="1">
    <location>
        <begin position="142"/>
        <end position="162"/>
    </location>
</feature>
<organism evidence="3 4">
    <name type="scientific">Prosthecobacter algae</name>
    <dbReference type="NCBI Taxonomy" id="1144682"/>
    <lineage>
        <taxon>Bacteria</taxon>
        <taxon>Pseudomonadati</taxon>
        <taxon>Verrucomicrobiota</taxon>
        <taxon>Verrucomicrobiia</taxon>
        <taxon>Verrucomicrobiales</taxon>
        <taxon>Verrucomicrobiaceae</taxon>
        <taxon>Prosthecobacter</taxon>
    </lineage>
</organism>
<comment type="caution">
    <text evidence="3">The sequence shown here is derived from an EMBL/GenBank/DDBJ whole genome shotgun (WGS) entry which is preliminary data.</text>
</comment>
<feature type="transmembrane region" description="Helical" evidence="1">
    <location>
        <begin position="87"/>
        <end position="107"/>
    </location>
</feature>
<dbReference type="EMBL" id="BAABIA010000004">
    <property type="protein sequence ID" value="GAA5140028.1"/>
    <property type="molecule type" value="Genomic_DNA"/>
</dbReference>
<feature type="transmembrane region" description="Helical" evidence="1">
    <location>
        <begin position="207"/>
        <end position="227"/>
    </location>
</feature>
<dbReference type="SUPFAM" id="SSF103481">
    <property type="entry name" value="Multidrug resistance efflux transporter EmrE"/>
    <property type="match status" value="1"/>
</dbReference>
<gene>
    <name evidence="3" type="ORF">GCM10023213_21840</name>
</gene>
<keyword evidence="4" id="KW-1185">Reference proteome</keyword>
<name>A0ABP9P359_9BACT</name>
<feature type="transmembrane region" description="Helical" evidence="1">
    <location>
        <begin position="174"/>
        <end position="195"/>
    </location>
</feature>
<proteinExistence type="predicted"/>
<feature type="transmembrane region" description="Helical" evidence="1">
    <location>
        <begin position="64"/>
        <end position="81"/>
    </location>
</feature>
<keyword evidence="1" id="KW-0472">Membrane</keyword>
<protein>
    <submittedName>
        <fullName evidence="3">DMT family transporter</fullName>
    </submittedName>
</protein>
<evidence type="ECO:0000313" key="3">
    <source>
        <dbReference type="EMBL" id="GAA5140028.1"/>
    </source>
</evidence>
<dbReference type="InterPro" id="IPR000620">
    <property type="entry name" value="EamA_dom"/>
</dbReference>
<feature type="transmembrane region" description="Helical" evidence="1">
    <location>
        <begin position="264"/>
        <end position="284"/>
    </location>
</feature>
<keyword evidence="1" id="KW-1133">Transmembrane helix</keyword>
<feature type="transmembrane region" description="Helical" evidence="1">
    <location>
        <begin position="34"/>
        <end position="52"/>
    </location>
</feature>
<feature type="transmembrane region" description="Helical" evidence="1">
    <location>
        <begin position="7"/>
        <end position="28"/>
    </location>
</feature>
<dbReference type="PANTHER" id="PTHR22911:SF79">
    <property type="entry name" value="MOBA-LIKE NTP TRANSFERASE DOMAIN-CONTAINING PROTEIN"/>
    <property type="match status" value="1"/>
</dbReference>
<keyword evidence="1" id="KW-0812">Transmembrane</keyword>
<evidence type="ECO:0000313" key="4">
    <source>
        <dbReference type="Proteomes" id="UP001499852"/>
    </source>
</evidence>